<dbReference type="Proteomes" id="UP000759131">
    <property type="component" value="Unassembled WGS sequence"/>
</dbReference>
<keyword evidence="1" id="KW-0443">Lipid metabolism</keyword>
<dbReference type="InterPro" id="IPR011009">
    <property type="entry name" value="Kinase-like_dom_sf"/>
</dbReference>
<dbReference type="PANTHER" id="PTHR22603">
    <property type="entry name" value="CHOLINE/ETHANOALAMINE KINASE"/>
    <property type="match status" value="1"/>
</dbReference>
<dbReference type="OrthoDB" id="6516455at2759"/>
<sequence length="302" mass="35086">MYGPKWFNNLDANGNVLQNERLTDLIIALMVSENKLGPMIHGLFEHGQIQEFIEHRQFRVPEQNDPQLSAELFKKLARVQAMDVPIKRTNNWLFEYLNSSYDKAVKCGSFDLCEELKCETLNARYLQTENQWIIKTIESIGSPIVFSHNDFRGNNIMITKNKQNNTESIVLCDFEYSCYTYRGFDLGTIFAEWGRGLNDFAKQHDFPEDSVVETLIQHYIDESVAIFGPKYAENKLNSTQQLVKEVKLFTLAAYLFMIMLIIQDHEGEDGLPMDKKLMIGFAEICFKNYMHLKKQFLAQQAF</sequence>
<dbReference type="Pfam" id="PF01633">
    <property type="entry name" value="Choline_kinase"/>
    <property type="match status" value="1"/>
</dbReference>
<dbReference type="GO" id="GO:0004305">
    <property type="term" value="F:ethanolamine kinase activity"/>
    <property type="evidence" value="ECO:0007669"/>
    <property type="project" value="UniProtKB-EC"/>
</dbReference>
<evidence type="ECO:0000313" key="7">
    <source>
        <dbReference type="Proteomes" id="UP000759131"/>
    </source>
</evidence>
<evidence type="ECO:0000256" key="5">
    <source>
        <dbReference type="ARBA" id="ARBA00038874"/>
    </source>
</evidence>
<keyword evidence="7" id="KW-1185">Reference proteome</keyword>
<dbReference type="Gene3D" id="3.90.1200.10">
    <property type="match status" value="1"/>
</dbReference>
<dbReference type="EMBL" id="OC858825">
    <property type="protein sequence ID" value="CAD7626898.1"/>
    <property type="molecule type" value="Genomic_DNA"/>
</dbReference>
<gene>
    <name evidence="6" type="ORF">OSB1V03_LOCUS7330</name>
</gene>
<keyword evidence="2" id="KW-1208">Phospholipid metabolism</keyword>
<name>A0A7R9Q0I1_9ACAR</name>
<reference evidence="6" key="1">
    <citation type="submission" date="2020-11" db="EMBL/GenBank/DDBJ databases">
        <authorList>
            <person name="Tran Van P."/>
        </authorList>
    </citation>
    <scope>NUCLEOTIDE SEQUENCE</scope>
</reference>
<protein>
    <recommendedName>
        <fullName evidence="5">ethanolamine kinase</fullName>
        <ecNumber evidence="5">2.7.1.82</ecNumber>
    </recommendedName>
</protein>
<comment type="pathway">
    <text evidence="3">Phospholipid metabolism; phosphatidylethanolamine biosynthesis; phosphatidylethanolamine from ethanolamine: step 1/3.</text>
</comment>
<dbReference type="SUPFAM" id="SSF56112">
    <property type="entry name" value="Protein kinase-like (PK-like)"/>
    <property type="match status" value="1"/>
</dbReference>
<dbReference type="GO" id="GO:0006646">
    <property type="term" value="P:phosphatidylethanolamine biosynthetic process"/>
    <property type="evidence" value="ECO:0007669"/>
    <property type="project" value="TreeGrafter"/>
</dbReference>
<evidence type="ECO:0000313" key="6">
    <source>
        <dbReference type="EMBL" id="CAD7626898.1"/>
    </source>
</evidence>
<dbReference type="EMBL" id="CAJPIZ010004250">
    <property type="protein sequence ID" value="CAG2107328.1"/>
    <property type="molecule type" value="Genomic_DNA"/>
</dbReference>
<comment type="similarity">
    <text evidence="4">Belongs to the choline/ethanolamine kinase family.</text>
</comment>
<evidence type="ECO:0000256" key="1">
    <source>
        <dbReference type="ARBA" id="ARBA00023209"/>
    </source>
</evidence>
<dbReference type="GO" id="GO:0005737">
    <property type="term" value="C:cytoplasm"/>
    <property type="evidence" value="ECO:0007669"/>
    <property type="project" value="TreeGrafter"/>
</dbReference>
<proteinExistence type="inferred from homology"/>
<keyword evidence="1" id="KW-0444">Lipid biosynthesis</keyword>
<accession>A0A7R9Q0I1</accession>
<dbReference type="EC" id="2.7.1.82" evidence="5"/>
<keyword evidence="1" id="KW-0594">Phospholipid biosynthesis</keyword>
<evidence type="ECO:0000256" key="2">
    <source>
        <dbReference type="ARBA" id="ARBA00023264"/>
    </source>
</evidence>
<dbReference type="AlphaFoldDB" id="A0A7R9Q0I1"/>
<organism evidence="6">
    <name type="scientific">Medioppia subpectinata</name>
    <dbReference type="NCBI Taxonomy" id="1979941"/>
    <lineage>
        <taxon>Eukaryota</taxon>
        <taxon>Metazoa</taxon>
        <taxon>Ecdysozoa</taxon>
        <taxon>Arthropoda</taxon>
        <taxon>Chelicerata</taxon>
        <taxon>Arachnida</taxon>
        <taxon>Acari</taxon>
        <taxon>Acariformes</taxon>
        <taxon>Sarcoptiformes</taxon>
        <taxon>Oribatida</taxon>
        <taxon>Brachypylina</taxon>
        <taxon>Oppioidea</taxon>
        <taxon>Oppiidae</taxon>
        <taxon>Medioppia</taxon>
    </lineage>
</organism>
<evidence type="ECO:0000256" key="3">
    <source>
        <dbReference type="ARBA" id="ARBA00037883"/>
    </source>
</evidence>
<dbReference type="PANTHER" id="PTHR22603:SF66">
    <property type="entry name" value="ETHANOLAMINE KINASE"/>
    <property type="match status" value="1"/>
</dbReference>
<evidence type="ECO:0000256" key="4">
    <source>
        <dbReference type="ARBA" id="ARBA00038211"/>
    </source>
</evidence>